<evidence type="ECO:0000256" key="4">
    <source>
        <dbReference type="ARBA" id="ARBA00023163"/>
    </source>
</evidence>
<evidence type="ECO:0000259" key="5">
    <source>
        <dbReference type="PROSITE" id="PS50931"/>
    </source>
</evidence>
<dbReference type="PANTHER" id="PTHR30126">
    <property type="entry name" value="HTH-TYPE TRANSCRIPTIONAL REGULATOR"/>
    <property type="match status" value="1"/>
</dbReference>
<comment type="similarity">
    <text evidence="1">Belongs to the LysR transcriptional regulatory family.</text>
</comment>
<name>A0ABS4CJ99_9ENTE</name>
<evidence type="ECO:0000256" key="3">
    <source>
        <dbReference type="ARBA" id="ARBA00023125"/>
    </source>
</evidence>
<dbReference type="Pfam" id="PF03466">
    <property type="entry name" value="LysR_substrate"/>
    <property type="match status" value="1"/>
</dbReference>
<dbReference type="Gene3D" id="3.40.190.290">
    <property type="match status" value="1"/>
</dbReference>
<protein>
    <submittedName>
        <fullName evidence="6">LysR family transcriptional regulator</fullName>
    </submittedName>
</protein>
<dbReference type="PANTHER" id="PTHR30126:SF39">
    <property type="entry name" value="HTH-TYPE TRANSCRIPTIONAL REGULATOR CYSL"/>
    <property type="match status" value="1"/>
</dbReference>
<organism evidence="6 7">
    <name type="scientific">Enterococcus larvae</name>
    <dbReference type="NCBI Taxonomy" id="2794352"/>
    <lineage>
        <taxon>Bacteria</taxon>
        <taxon>Bacillati</taxon>
        <taxon>Bacillota</taxon>
        <taxon>Bacilli</taxon>
        <taxon>Lactobacillales</taxon>
        <taxon>Enterococcaceae</taxon>
        <taxon>Enterococcus</taxon>
    </lineage>
</organism>
<dbReference type="InterPro" id="IPR005119">
    <property type="entry name" value="LysR_subst-bd"/>
</dbReference>
<dbReference type="Pfam" id="PF00126">
    <property type="entry name" value="HTH_1"/>
    <property type="match status" value="1"/>
</dbReference>
<gene>
    <name evidence="6" type="ORF">I6N96_08145</name>
</gene>
<dbReference type="InterPro" id="IPR000847">
    <property type="entry name" value="LysR_HTH_N"/>
</dbReference>
<evidence type="ECO:0000256" key="2">
    <source>
        <dbReference type="ARBA" id="ARBA00023015"/>
    </source>
</evidence>
<dbReference type="SUPFAM" id="SSF53850">
    <property type="entry name" value="Periplasmic binding protein-like II"/>
    <property type="match status" value="1"/>
</dbReference>
<sequence length="289" mass="32929">MNIRQLRIFKEVAQTENMTTASKKLYLSQSAVSQTIHELEEELSSQLFDRQGRAIKLNTVGQIFLRRALSFLEEYEELEAFADGIKNLPLKIGSTITIANQRLPEIITAYQPENGQAEIIIDTAEKILLALTNHEIDLALVEGAVNHQAFDAIAFDSYEMSIIVSKNHPYRKRKSLSIKEFLEQPLLLRDKSSAIRQTLDSWLLLHQEQAQPFLTSINSQAILESVRSNLGITVLPKLLLEKCSRKEDFHTLTFKEGTLKNNMQLVTNKGQQRTPRIQNFYTAVTTKND</sequence>
<feature type="domain" description="HTH lysR-type" evidence="5">
    <location>
        <begin position="1"/>
        <end position="58"/>
    </location>
</feature>
<dbReference type="EMBL" id="JAEDXU010000003">
    <property type="protein sequence ID" value="MBP1046253.1"/>
    <property type="molecule type" value="Genomic_DNA"/>
</dbReference>
<dbReference type="PROSITE" id="PS50931">
    <property type="entry name" value="HTH_LYSR"/>
    <property type="match status" value="1"/>
</dbReference>
<accession>A0ABS4CJ99</accession>
<keyword evidence="7" id="KW-1185">Reference proteome</keyword>
<keyword evidence="4" id="KW-0804">Transcription</keyword>
<dbReference type="PRINTS" id="PR00039">
    <property type="entry name" value="HTHLYSR"/>
</dbReference>
<dbReference type="InterPro" id="IPR036390">
    <property type="entry name" value="WH_DNA-bd_sf"/>
</dbReference>
<dbReference type="SUPFAM" id="SSF46785">
    <property type="entry name" value="Winged helix' DNA-binding domain"/>
    <property type="match status" value="1"/>
</dbReference>
<comment type="caution">
    <text evidence="6">The sequence shown here is derived from an EMBL/GenBank/DDBJ whole genome shotgun (WGS) entry which is preliminary data.</text>
</comment>
<evidence type="ECO:0000313" key="6">
    <source>
        <dbReference type="EMBL" id="MBP1046253.1"/>
    </source>
</evidence>
<dbReference type="InterPro" id="IPR036388">
    <property type="entry name" value="WH-like_DNA-bd_sf"/>
</dbReference>
<dbReference type="Gene3D" id="1.10.10.10">
    <property type="entry name" value="Winged helix-like DNA-binding domain superfamily/Winged helix DNA-binding domain"/>
    <property type="match status" value="1"/>
</dbReference>
<dbReference type="Proteomes" id="UP000673375">
    <property type="component" value="Unassembled WGS sequence"/>
</dbReference>
<evidence type="ECO:0000313" key="7">
    <source>
        <dbReference type="Proteomes" id="UP000673375"/>
    </source>
</evidence>
<dbReference type="RefSeq" id="WP_209557068.1">
    <property type="nucleotide sequence ID" value="NZ_JAEDXU010000003.1"/>
</dbReference>
<evidence type="ECO:0000256" key="1">
    <source>
        <dbReference type="ARBA" id="ARBA00009437"/>
    </source>
</evidence>
<keyword evidence="2" id="KW-0805">Transcription regulation</keyword>
<proteinExistence type="inferred from homology"/>
<keyword evidence="3" id="KW-0238">DNA-binding</keyword>
<reference evidence="6 7" key="1">
    <citation type="submission" date="2020-12" db="EMBL/GenBank/DDBJ databases">
        <title>Vagococcus allomyrinae sp. nov. and Enterococcus lavae sp. nov., isolated from the larvae of Allomyrina dichotoma.</title>
        <authorList>
            <person name="Lee S.D."/>
        </authorList>
    </citation>
    <scope>NUCLEOTIDE SEQUENCE [LARGE SCALE GENOMIC DNA]</scope>
    <source>
        <strain evidence="6 7">BWM-S5</strain>
    </source>
</reference>